<dbReference type="EMBL" id="UINC01121059">
    <property type="protein sequence ID" value="SVC95941.1"/>
    <property type="molecule type" value="Genomic_DNA"/>
</dbReference>
<evidence type="ECO:0000313" key="1">
    <source>
        <dbReference type="EMBL" id="SVC95941.1"/>
    </source>
</evidence>
<feature type="non-terminal residue" evidence="1">
    <location>
        <position position="1"/>
    </location>
</feature>
<protein>
    <submittedName>
        <fullName evidence="1">Uncharacterized protein</fullName>
    </submittedName>
</protein>
<feature type="non-terminal residue" evidence="1">
    <location>
        <position position="322"/>
    </location>
</feature>
<gene>
    <name evidence="1" type="ORF">METZ01_LOCUS348795</name>
</gene>
<organism evidence="1">
    <name type="scientific">marine metagenome</name>
    <dbReference type="NCBI Taxonomy" id="408172"/>
    <lineage>
        <taxon>unclassified sequences</taxon>
        <taxon>metagenomes</taxon>
        <taxon>ecological metagenomes</taxon>
    </lineage>
</organism>
<proteinExistence type="predicted"/>
<dbReference type="AlphaFoldDB" id="A0A382RH50"/>
<sequence length="322" mass="35488">GLEWVGNDTTRVMIDFATSAGSIQPQYIEAGQNIIQLADDWFFRRAPRELNFARGESPRIWKWNNGTGANTENGTFLVDGDSTTYNVPKAEEIEQQFFTIDLAVPVPAQQFGFFTPSQGFRSNGKKLREDAVPAFQVSIQEQDSPLLDQKADCATVASSSSSILSDDCGVLPLEKIVGQVTENFEPDIRVDFPPQYVRFIRYARKLSIIDAEDLNRCGQVVAGESKNNAQATREGCAGQGNLATALKGTVADFELFGEGAPKNVVYKTKIIDLGTEQNFGRLFFAATPMRVIDGTAVETPKADAWVEVEVRTGRDDDPNLYH</sequence>
<accession>A0A382RH50</accession>
<reference evidence="1" key="1">
    <citation type="submission" date="2018-05" db="EMBL/GenBank/DDBJ databases">
        <authorList>
            <person name="Lanie J.A."/>
            <person name="Ng W.-L."/>
            <person name="Kazmierczak K.M."/>
            <person name="Andrzejewski T.M."/>
            <person name="Davidsen T.M."/>
            <person name="Wayne K.J."/>
            <person name="Tettelin H."/>
            <person name="Glass J.I."/>
            <person name="Rusch D."/>
            <person name="Podicherti R."/>
            <person name="Tsui H.-C.T."/>
            <person name="Winkler M.E."/>
        </authorList>
    </citation>
    <scope>NUCLEOTIDE SEQUENCE</scope>
</reference>
<name>A0A382RH50_9ZZZZ</name>